<gene>
    <name evidence="1" type="ORF">EVAR_99617_1</name>
</gene>
<dbReference type="AlphaFoldDB" id="A0A4C1SFD8"/>
<accession>A0A4C1SFD8</accession>
<name>A0A4C1SFD8_EUMVA</name>
<proteinExistence type="predicted"/>
<evidence type="ECO:0000313" key="1">
    <source>
        <dbReference type="EMBL" id="GBP00822.1"/>
    </source>
</evidence>
<organism evidence="1 2">
    <name type="scientific">Eumeta variegata</name>
    <name type="common">Bagworm moth</name>
    <name type="synonym">Eumeta japonica</name>
    <dbReference type="NCBI Taxonomy" id="151549"/>
    <lineage>
        <taxon>Eukaryota</taxon>
        <taxon>Metazoa</taxon>
        <taxon>Ecdysozoa</taxon>
        <taxon>Arthropoda</taxon>
        <taxon>Hexapoda</taxon>
        <taxon>Insecta</taxon>
        <taxon>Pterygota</taxon>
        <taxon>Neoptera</taxon>
        <taxon>Endopterygota</taxon>
        <taxon>Lepidoptera</taxon>
        <taxon>Glossata</taxon>
        <taxon>Ditrysia</taxon>
        <taxon>Tineoidea</taxon>
        <taxon>Psychidae</taxon>
        <taxon>Oiketicinae</taxon>
        <taxon>Eumeta</taxon>
    </lineage>
</organism>
<comment type="caution">
    <text evidence="1">The sequence shown here is derived from an EMBL/GenBank/DDBJ whole genome shotgun (WGS) entry which is preliminary data.</text>
</comment>
<evidence type="ECO:0000313" key="2">
    <source>
        <dbReference type="Proteomes" id="UP000299102"/>
    </source>
</evidence>
<protein>
    <submittedName>
        <fullName evidence="1">Uncharacterized protein</fullName>
    </submittedName>
</protein>
<dbReference type="EMBL" id="BGZK01003394">
    <property type="protein sequence ID" value="GBP00822.1"/>
    <property type="molecule type" value="Genomic_DNA"/>
</dbReference>
<reference evidence="1 2" key="1">
    <citation type="journal article" date="2019" name="Commun. Biol.">
        <title>The bagworm genome reveals a unique fibroin gene that provides high tensile strength.</title>
        <authorList>
            <person name="Kono N."/>
            <person name="Nakamura H."/>
            <person name="Ohtoshi R."/>
            <person name="Tomita M."/>
            <person name="Numata K."/>
            <person name="Arakawa K."/>
        </authorList>
    </citation>
    <scope>NUCLEOTIDE SEQUENCE [LARGE SCALE GENOMIC DNA]</scope>
</reference>
<dbReference type="Proteomes" id="UP000299102">
    <property type="component" value="Unassembled WGS sequence"/>
</dbReference>
<sequence length="68" mass="7752">MILAMVYSFDDGTTIWYHWTDLMMQSEGTANGARSLALELHIEIIYLVFLELLSRSDDESRKIATGNP</sequence>
<keyword evidence="2" id="KW-1185">Reference proteome</keyword>